<evidence type="ECO:0000256" key="6">
    <source>
        <dbReference type="SAM" id="Phobius"/>
    </source>
</evidence>
<evidence type="ECO:0000256" key="3">
    <source>
        <dbReference type="ARBA" id="ARBA00022679"/>
    </source>
</evidence>
<dbReference type="CDD" id="cd07989">
    <property type="entry name" value="LPLAT_AGPAT-like"/>
    <property type="match status" value="1"/>
</dbReference>
<organism evidence="8 9">
    <name type="scientific">Coralloluteibacterium thermophilum</name>
    <dbReference type="NCBI Taxonomy" id="2707049"/>
    <lineage>
        <taxon>Bacteria</taxon>
        <taxon>Pseudomonadati</taxon>
        <taxon>Pseudomonadota</taxon>
        <taxon>Gammaproteobacteria</taxon>
        <taxon>Lysobacterales</taxon>
        <taxon>Lysobacteraceae</taxon>
        <taxon>Coralloluteibacterium</taxon>
    </lineage>
</organism>
<dbReference type="Pfam" id="PF01553">
    <property type="entry name" value="Acyltransferase"/>
    <property type="match status" value="1"/>
</dbReference>
<evidence type="ECO:0000256" key="1">
    <source>
        <dbReference type="ARBA" id="ARBA00005189"/>
    </source>
</evidence>
<evidence type="ECO:0000313" key="8">
    <source>
        <dbReference type="EMBL" id="MFC4727457.1"/>
    </source>
</evidence>
<comment type="pathway">
    <text evidence="1">Lipid metabolism.</text>
</comment>
<evidence type="ECO:0000259" key="7">
    <source>
        <dbReference type="SMART" id="SM00563"/>
    </source>
</evidence>
<proteinExistence type="predicted"/>
<dbReference type="PANTHER" id="PTHR10434">
    <property type="entry name" value="1-ACYL-SN-GLYCEROL-3-PHOSPHATE ACYLTRANSFERASE"/>
    <property type="match status" value="1"/>
</dbReference>
<keyword evidence="9" id="KW-1185">Reference proteome</keyword>
<dbReference type="RefSeq" id="WP_377003465.1">
    <property type="nucleotide sequence ID" value="NZ_JBHSGG010000011.1"/>
</dbReference>
<keyword evidence="3" id="KW-0808">Transferase</keyword>
<keyword evidence="6" id="KW-0812">Transmembrane</keyword>
<keyword evidence="2" id="KW-0444">Lipid biosynthesis</keyword>
<accession>A0ABV9NGE8</accession>
<reference evidence="9" key="1">
    <citation type="journal article" date="2019" name="Int. J. Syst. Evol. Microbiol.">
        <title>The Global Catalogue of Microorganisms (GCM) 10K type strain sequencing project: providing services to taxonomists for standard genome sequencing and annotation.</title>
        <authorList>
            <consortium name="The Broad Institute Genomics Platform"/>
            <consortium name="The Broad Institute Genome Sequencing Center for Infectious Disease"/>
            <person name="Wu L."/>
            <person name="Ma J."/>
        </authorList>
    </citation>
    <scope>NUCLEOTIDE SEQUENCE [LARGE SCALE GENOMIC DNA]</scope>
    <source>
        <strain evidence="9">CGMCC 1.13574</strain>
    </source>
</reference>
<keyword evidence="6" id="KW-0472">Membrane</keyword>
<evidence type="ECO:0000256" key="4">
    <source>
        <dbReference type="ARBA" id="ARBA00023098"/>
    </source>
</evidence>
<feature type="transmembrane region" description="Helical" evidence="6">
    <location>
        <begin position="20"/>
        <end position="39"/>
    </location>
</feature>
<name>A0ABV9NGE8_9GAMM</name>
<sequence length="260" mass="28645">MSPPLPRSSPLLRALRYLLRTPVLALHVAIALPLTLLLINPLTRRMQVGGERLDHRAIRLWSAGLLRIFGLRTRRIGTPLPGAVLTVANHVSWIDITLLHSQRAVGFVAKDEISRWPLIGWLARRAGTIYHRRGDTESLNGVMHQMLRRLEEGGAVGVFPEGRTRDGGEVGVFHARIFQPAVLAGVPAQPVALKYGAGASAQTVVAFQPGENFVQNFVRLLGEPVRDAEVHFLEPVAASEDGRRRMAETCRARIVEAMHA</sequence>
<keyword evidence="6" id="KW-1133">Transmembrane helix</keyword>
<keyword evidence="4" id="KW-0443">Lipid metabolism</keyword>
<dbReference type="SUPFAM" id="SSF69593">
    <property type="entry name" value="Glycerol-3-phosphate (1)-acyltransferase"/>
    <property type="match status" value="1"/>
</dbReference>
<dbReference type="Proteomes" id="UP001595892">
    <property type="component" value="Unassembled WGS sequence"/>
</dbReference>
<dbReference type="InterPro" id="IPR002123">
    <property type="entry name" value="Plipid/glycerol_acylTrfase"/>
</dbReference>
<dbReference type="PANTHER" id="PTHR10434:SF64">
    <property type="entry name" value="1-ACYL-SN-GLYCEROL-3-PHOSPHATE ACYLTRANSFERASE-RELATED"/>
    <property type="match status" value="1"/>
</dbReference>
<gene>
    <name evidence="8" type="ORF">ACFO3Q_04635</name>
</gene>
<dbReference type="EMBL" id="JBHSGG010000011">
    <property type="protein sequence ID" value="MFC4727457.1"/>
    <property type="molecule type" value="Genomic_DNA"/>
</dbReference>
<feature type="domain" description="Phospholipid/glycerol acyltransferase" evidence="7">
    <location>
        <begin position="84"/>
        <end position="196"/>
    </location>
</feature>
<dbReference type="GO" id="GO:0016746">
    <property type="term" value="F:acyltransferase activity"/>
    <property type="evidence" value="ECO:0007669"/>
    <property type="project" value="UniProtKB-KW"/>
</dbReference>
<comment type="caution">
    <text evidence="8">The sequence shown here is derived from an EMBL/GenBank/DDBJ whole genome shotgun (WGS) entry which is preliminary data.</text>
</comment>
<evidence type="ECO:0000313" key="9">
    <source>
        <dbReference type="Proteomes" id="UP001595892"/>
    </source>
</evidence>
<evidence type="ECO:0000256" key="2">
    <source>
        <dbReference type="ARBA" id="ARBA00022516"/>
    </source>
</evidence>
<evidence type="ECO:0000256" key="5">
    <source>
        <dbReference type="ARBA" id="ARBA00023315"/>
    </source>
</evidence>
<dbReference type="SMART" id="SM00563">
    <property type="entry name" value="PlsC"/>
    <property type="match status" value="1"/>
</dbReference>
<protein>
    <submittedName>
        <fullName evidence="8">Lysophospholipid acyltransferase family protein</fullName>
    </submittedName>
</protein>
<keyword evidence="5 8" id="KW-0012">Acyltransferase</keyword>